<name>A0ABZ2C9K8_9BACI</name>
<dbReference type="Proteomes" id="UP001357223">
    <property type="component" value="Chromosome"/>
</dbReference>
<gene>
    <name evidence="8" type="ORF">R4Z09_24685</name>
</gene>
<feature type="coiled-coil region" evidence="5">
    <location>
        <begin position="172"/>
        <end position="199"/>
    </location>
</feature>
<dbReference type="InterPro" id="IPR051313">
    <property type="entry name" value="Bact_iron-sidero_bind"/>
</dbReference>
<reference evidence="8 9" key="1">
    <citation type="submission" date="2023-10" db="EMBL/GenBank/DDBJ databases">
        <title>Niallia locisalis sp.nov. isolated from a salt pond sample.</title>
        <authorList>
            <person name="Li X.-J."/>
            <person name="Dong L."/>
        </authorList>
    </citation>
    <scope>NUCLEOTIDE SEQUENCE [LARGE SCALE GENOMIC DNA]</scope>
    <source>
        <strain evidence="8 9">DSM 29761</strain>
    </source>
</reference>
<evidence type="ECO:0000256" key="2">
    <source>
        <dbReference type="ARBA" id="ARBA00008814"/>
    </source>
</evidence>
<evidence type="ECO:0000313" key="9">
    <source>
        <dbReference type="Proteomes" id="UP001357223"/>
    </source>
</evidence>
<dbReference type="PANTHER" id="PTHR30532">
    <property type="entry name" value="IRON III DICITRATE-BINDING PERIPLASMIC PROTEIN"/>
    <property type="match status" value="1"/>
</dbReference>
<evidence type="ECO:0000313" key="8">
    <source>
        <dbReference type="EMBL" id="WVX80415.1"/>
    </source>
</evidence>
<protein>
    <submittedName>
        <fullName evidence="8">Siderophore ABC transporter substrate-binding protein</fullName>
    </submittedName>
</protein>
<dbReference type="CDD" id="cd01140">
    <property type="entry name" value="FatB"/>
    <property type="match status" value="1"/>
</dbReference>
<dbReference type="PANTHER" id="PTHR30532:SF28">
    <property type="entry name" value="PETROBACTIN-BINDING PROTEIN YCLQ"/>
    <property type="match status" value="1"/>
</dbReference>
<evidence type="ECO:0000256" key="3">
    <source>
        <dbReference type="ARBA" id="ARBA00022448"/>
    </source>
</evidence>
<accession>A0ABZ2C9K8</accession>
<dbReference type="EMBL" id="CP137640">
    <property type="protein sequence ID" value="WVX80415.1"/>
    <property type="molecule type" value="Genomic_DNA"/>
</dbReference>
<feature type="domain" description="Fe/B12 periplasmic-binding" evidence="7">
    <location>
        <begin position="63"/>
        <end position="324"/>
    </location>
</feature>
<evidence type="ECO:0000256" key="6">
    <source>
        <dbReference type="SAM" id="SignalP"/>
    </source>
</evidence>
<dbReference type="RefSeq" id="WP_338449346.1">
    <property type="nucleotide sequence ID" value="NZ_CP137640.1"/>
</dbReference>
<sequence length="324" mass="35694">MKQKLMVFVLAIFVLLLAACSSESSTEESKNTDSTEPKETAEAKEITVKHLLGETSVKVNPQKVVVFDFGVLETLDKLGVEVAALPKEGTVPTQLEKYTSDEYASVGSLKEPDFEKINELQPDLIIISGRQQDLYEDFQEIAPTIYLGVDTTKYMESFKENTEILGQIFDKEAEVKEELAKIDESIHALKEKASGLEEKALVTLIDEGNISAYGPESRFGIIHDVFGVKPVDENIEVSTHGQSVSFEYLVEKDPDILYVVDRGAVVTTGQAASPAKEVLNNDLVKGTKAFKEGRIVYLDPNYWYLSGGGLVSVAEMVKAIDESL</sequence>
<evidence type="ECO:0000256" key="5">
    <source>
        <dbReference type="SAM" id="Coils"/>
    </source>
</evidence>
<dbReference type="Gene3D" id="3.40.50.1980">
    <property type="entry name" value="Nitrogenase molybdenum iron protein domain"/>
    <property type="match status" value="2"/>
</dbReference>
<proteinExistence type="inferred from homology"/>
<dbReference type="InterPro" id="IPR033870">
    <property type="entry name" value="FatB"/>
</dbReference>
<comment type="similarity">
    <text evidence="2">Belongs to the bacterial solute-binding protein 8 family.</text>
</comment>
<keyword evidence="9" id="KW-1185">Reference proteome</keyword>
<feature type="signal peptide" evidence="6">
    <location>
        <begin position="1"/>
        <end position="26"/>
    </location>
</feature>
<organism evidence="8 9">
    <name type="scientific">Niallia oryzisoli</name>
    <dbReference type="NCBI Taxonomy" id="1737571"/>
    <lineage>
        <taxon>Bacteria</taxon>
        <taxon>Bacillati</taxon>
        <taxon>Bacillota</taxon>
        <taxon>Bacilli</taxon>
        <taxon>Bacillales</taxon>
        <taxon>Bacillaceae</taxon>
        <taxon>Niallia</taxon>
    </lineage>
</organism>
<evidence type="ECO:0000259" key="7">
    <source>
        <dbReference type="PROSITE" id="PS50983"/>
    </source>
</evidence>
<comment type="subcellular location">
    <subcellularLocation>
        <location evidence="1">Cell membrane</location>
        <topology evidence="1">Lipid-anchor</topology>
    </subcellularLocation>
</comment>
<dbReference type="InterPro" id="IPR002491">
    <property type="entry name" value="ABC_transptr_periplasmic_BD"/>
</dbReference>
<keyword evidence="3" id="KW-0813">Transport</keyword>
<keyword evidence="4 6" id="KW-0732">Signal</keyword>
<dbReference type="SUPFAM" id="SSF53807">
    <property type="entry name" value="Helical backbone' metal receptor"/>
    <property type="match status" value="1"/>
</dbReference>
<keyword evidence="5" id="KW-0175">Coiled coil</keyword>
<evidence type="ECO:0000256" key="4">
    <source>
        <dbReference type="ARBA" id="ARBA00022729"/>
    </source>
</evidence>
<feature type="chain" id="PRO_5047353403" evidence="6">
    <location>
        <begin position="27"/>
        <end position="324"/>
    </location>
</feature>
<dbReference type="PROSITE" id="PS51257">
    <property type="entry name" value="PROKAR_LIPOPROTEIN"/>
    <property type="match status" value="1"/>
</dbReference>
<evidence type="ECO:0000256" key="1">
    <source>
        <dbReference type="ARBA" id="ARBA00004193"/>
    </source>
</evidence>
<dbReference type="PROSITE" id="PS50983">
    <property type="entry name" value="FE_B12_PBP"/>
    <property type="match status" value="1"/>
</dbReference>
<dbReference type="Pfam" id="PF01497">
    <property type="entry name" value="Peripla_BP_2"/>
    <property type="match status" value="1"/>
</dbReference>